<accession>A0A0C3NGP5</accession>
<gene>
    <name evidence="1" type="ORF">PHLGIDRAFT_121170</name>
</gene>
<name>A0A0C3NGP5_PHLG1</name>
<evidence type="ECO:0000313" key="1">
    <source>
        <dbReference type="EMBL" id="KIP03929.1"/>
    </source>
</evidence>
<protein>
    <submittedName>
        <fullName evidence="1">Uncharacterized protein</fullName>
    </submittedName>
</protein>
<dbReference type="EMBL" id="KN840594">
    <property type="protein sequence ID" value="KIP03929.1"/>
    <property type="molecule type" value="Genomic_DNA"/>
</dbReference>
<sequence>MTSLNVRRGTVQLERIEKTGRDGSPEVRWRLPVDVQKRWIDIINTAVFIKQKLDPHTTMLVEMIDPANPRNHGFEAEYVSADAARTAVMRSQTAITVALSFVSFMICIQPDWETCLLGRVPPSIICALRGTWVVDPNLRRAGAFIHVDSVPVWVWNILPRLLKWKGLPLFLCWGKTIVPKGPHHPSE</sequence>
<dbReference type="HOGENOM" id="CLU_1448211_0_0_1"/>
<reference evidence="1 2" key="1">
    <citation type="journal article" date="2014" name="PLoS Genet.">
        <title>Analysis of the Phlebiopsis gigantea genome, transcriptome and secretome provides insight into its pioneer colonization strategies of wood.</title>
        <authorList>
            <person name="Hori C."/>
            <person name="Ishida T."/>
            <person name="Igarashi K."/>
            <person name="Samejima M."/>
            <person name="Suzuki H."/>
            <person name="Master E."/>
            <person name="Ferreira P."/>
            <person name="Ruiz-Duenas F.J."/>
            <person name="Held B."/>
            <person name="Canessa P."/>
            <person name="Larrondo L.F."/>
            <person name="Schmoll M."/>
            <person name="Druzhinina I.S."/>
            <person name="Kubicek C.P."/>
            <person name="Gaskell J.A."/>
            <person name="Kersten P."/>
            <person name="St John F."/>
            <person name="Glasner J."/>
            <person name="Sabat G."/>
            <person name="Splinter BonDurant S."/>
            <person name="Syed K."/>
            <person name="Yadav J."/>
            <person name="Mgbeahuruike A.C."/>
            <person name="Kovalchuk A."/>
            <person name="Asiegbu F.O."/>
            <person name="Lackner G."/>
            <person name="Hoffmeister D."/>
            <person name="Rencoret J."/>
            <person name="Gutierrez A."/>
            <person name="Sun H."/>
            <person name="Lindquist E."/>
            <person name="Barry K."/>
            <person name="Riley R."/>
            <person name="Grigoriev I.V."/>
            <person name="Henrissat B."/>
            <person name="Kues U."/>
            <person name="Berka R.M."/>
            <person name="Martinez A.T."/>
            <person name="Covert S.F."/>
            <person name="Blanchette R.A."/>
            <person name="Cullen D."/>
        </authorList>
    </citation>
    <scope>NUCLEOTIDE SEQUENCE [LARGE SCALE GENOMIC DNA]</scope>
    <source>
        <strain evidence="1 2">11061_1 CR5-6</strain>
    </source>
</reference>
<dbReference type="Proteomes" id="UP000053257">
    <property type="component" value="Unassembled WGS sequence"/>
</dbReference>
<proteinExistence type="predicted"/>
<organism evidence="1 2">
    <name type="scientific">Phlebiopsis gigantea (strain 11061_1 CR5-6)</name>
    <name type="common">White-rot fungus</name>
    <name type="synonym">Peniophora gigantea</name>
    <dbReference type="NCBI Taxonomy" id="745531"/>
    <lineage>
        <taxon>Eukaryota</taxon>
        <taxon>Fungi</taxon>
        <taxon>Dikarya</taxon>
        <taxon>Basidiomycota</taxon>
        <taxon>Agaricomycotina</taxon>
        <taxon>Agaricomycetes</taxon>
        <taxon>Polyporales</taxon>
        <taxon>Phanerochaetaceae</taxon>
        <taxon>Phlebiopsis</taxon>
    </lineage>
</organism>
<keyword evidence="2" id="KW-1185">Reference proteome</keyword>
<evidence type="ECO:0000313" key="2">
    <source>
        <dbReference type="Proteomes" id="UP000053257"/>
    </source>
</evidence>
<dbReference type="AlphaFoldDB" id="A0A0C3NGP5"/>